<dbReference type="InterPro" id="IPR029062">
    <property type="entry name" value="Class_I_gatase-like"/>
</dbReference>
<proteinExistence type="inferred from homology"/>
<comment type="catalytic activity">
    <reaction evidence="9 10">
        <text>L-glutamine + H2O = L-glutamate + NH4(+)</text>
        <dbReference type="Rhea" id="RHEA:15889"/>
        <dbReference type="ChEBI" id="CHEBI:15377"/>
        <dbReference type="ChEBI" id="CHEBI:28938"/>
        <dbReference type="ChEBI" id="CHEBI:29985"/>
        <dbReference type="ChEBI" id="CHEBI:58359"/>
        <dbReference type="EC" id="3.5.1.2"/>
    </reaction>
</comment>
<dbReference type="GO" id="GO:0000105">
    <property type="term" value="P:L-histidine biosynthetic process"/>
    <property type="evidence" value="ECO:0007669"/>
    <property type="project" value="UniProtKB-UniRule"/>
</dbReference>
<name>A0A556N6K1_9FLAO</name>
<dbReference type="GO" id="GO:0005737">
    <property type="term" value="C:cytoplasm"/>
    <property type="evidence" value="ECO:0007669"/>
    <property type="project" value="UniProtKB-SubCell"/>
</dbReference>
<comment type="caution">
    <text evidence="13">The sequence shown here is derived from an EMBL/GenBank/DDBJ whole genome shotgun (WGS) entry which is preliminary data.</text>
</comment>
<gene>
    <name evidence="10 13" type="primary">hisH</name>
    <name evidence="13" type="ORF">FO442_01370</name>
</gene>
<evidence type="ECO:0000313" key="14">
    <source>
        <dbReference type="Proteomes" id="UP000316008"/>
    </source>
</evidence>
<evidence type="ECO:0000313" key="13">
    <source>
        <dbReference type="EMBL" id="TSJ47806.1"/>
    </source>
</evidence>
<evidence type="ECO:0000256" key="3">
    <source>
        <dbReference type="ARBA" id="ARBA00022605"/>
    </source>
</evidence>
<dbReference type="UniPathway" id="UPA00031">
    <property type="reaction ID" value="UER00010"/>
</dbReference>
<keyword evidence="5 10" id="KW-0315">Glutamine amidotransferase</keyword>
<dbReference type="EC" id="4.3.2.10" evidence="10"/>
<feature type="active site" description="Nucleophile" evidence="10 11">
    <location>
        <position position="77"/>
    </location>
</feature>
<dbReference type="GO" id="GO:0016829">
    <property type="term" value="F:lyase activity"/>
    <property type="evidence" value="ECO:0007669"/>
    <property type="project" value="UniProtKB-KW"/>
</dbReference>
<protein>
    <recommendedName>
        <fullName evidence="10">Imidazole glycerol phosphate synthase subunit HisH</fullName>
        <ecNumber evidence="10">4.3.2.10</ecNumber>
    </recommendedName>
    <alternativeName>
        <fullName evidence="10">IGP synthase glutaminase subunit</fullName>
        <ecNumber evidence="10">3.5.1.2</ecNumber>
    </alternativeName>
    <alternativeName>
        <fullName evidence="10">IGP synthase subunit HisH</fullName>
    </alternativeName>
    <alternativeName>
        <fullName evidence="10">ImGP synthase subunit HisH</fullName>
        <shortName evidence="10">IGPS subunit HisH</shortName>
    </alternativeName>
</protein>
<dbReference type="AlphaFoldDB" id="A0A556N6K1"/>
<dbReference type="PIRSF" id="PIRSF000495">
    <property type="entry name" value="Amidotransf_hisH"/>
    <property type="match status" value="1"/>
</dbReference>
<dbReference type="PANTHER" id="PTHR42701:SF1">
    <property type="entry name" value="IMIDAZOLE GLYCEROL PHOSPHATE SYNTHASE SUBUNIT HISH"/>
    <property type="match status" value="1"/>
</dbReference>
<comment type="subunit">
    <text evidence="2 10">Heterodimer of HisH and HisF.</text>
</comment>
<evidence type="ECO:0000256" key="9">
    <source>
        <dbReference type="ARBA" id="ARBA00049534"/>
    </source>
</evidence>
<comment type="subcellular location">
    <subcellularLocation>
        <location evidence="10">Cytoplasm</location>
    </subcellularLocation>
</comment>
<evidence type="ECO:0000256" key="5">
    <source>
        <dbReference type="ARBA" id="ARBA00022962"/>
    </source>
</evidence>
<evidence type="ECO:0000256" key="6">
    <source>
        <dbReference type="ARBA" id="ARBA00023102"/>
    </source>
</evidence>
<evidence type="ECO:0000256" key="11">
    <source>
        <dbReference type="PIRSR" id="PIRSR000495-1"/>
    </source>
</evidence>
<evidence type="ECO:0000256" key="4">
    <source>
        <dbReference type="ARBA" id="ARBA00022801"/>
    </source>
</evidence>
<keyword evidence="4 10" id="KW-0378">Hydrolase</keyword>
<evidence type="ECO:0000256" key="2">
    <source>
        <dbReference type="ARBA" id="ARBA00011152"/>
    </source>
</evidence>
<comment type="function">
    <text evidence="10">IGPS catalyzes the conversion of PRFAR and glutamine to IGP, AICAR and glutamate. The HisH subunit catalyzes the hydrolysis of glutamine to glutamate and ammonia as part of the synthesis of IGP and AICAR. The resulting ammonia molecule is channeled to the active site of HisF.</text>
</comment>
<evidence type="ECO:0000256" key="8">
    <source>
        <dbReference type="ARBA" id="ARBA00047838"/>
    </source>
</evidence>
<dbReference type="OrthoDB" id="9807137at2"/>
<feature type="active site" evidence="10 11">
    <location>
        <position position="196"/>
    </location>
</feature>
<dbReference type="InterPro" id="IPR010139">
    <property type="entry name" value="Imidazole-glycPsynth_HisH"/>
</dbReference>
<dbReference type="EC" id="3.5.1.2" evidence="10"/>
<evidence type="ECO:0000256" key="10">
    <source>
        <dbReference type="HAMAP-Rule" id="MF_00278"/>
    </source>
</evidence>
<dbReference type="Gene3D" id="3.40.50.880">
    <property type="match status" value="1"/>
</dbReference>
<accession>A0A556N6K1</accession>
<organism evidence="13 14">
    <name type="scientific">Fluviicola chungangensis</name>
    <dbReference type="NCBI Taxonomy" id="2597671"/>
    <lineage>
        <taxon>Bacteria</taxon>
        <taxon>Pseudomonadati</taxon>
        <taxon>Bacteroidota</taxon>
        <taxon>Flavobacteriia</taxon>
        <taxon>Flavobacteriales</taxon>
        <taxon>Crocinitomicaceae</taxon>
        <taxon>Fluviicola</taxon>
    </lineage>
</organism>
<evidence type="ECO:0000256" key="7">
    <source>
        <dbReference type="ARBA" id="ARBA00023239"/>
    </source>
</evidence>
<keyword evidence="10" id="KW-0963">Cytoplasm</keyword>
<feature type="domain" description="Glutamine amidotransferase" evidence="12">
    <location>
        <begin position="5"/>
        <end position="210"/>
    </location>
</feature>
<dbReference type="HAMAP" id="MF_00278">
    <property type="entry name" value="HisH"/>
    <property type="match status" value="1"/>
</dbReference>
<dbReference type="GO" id="GO:0000107">
    <property type="term" value="F:imidazoleglycerol-phosphate synthase activity"/>
    <property type="evidence" value="ECO:0007669"/>
    <property type="project" value="UniProtKB-UniRule"/>
</dbReference>
<dbReference type="EMBL" id="VLPL01000001">
    <property type="protein sequence ID" value="TSJ47806.1"/>
    <property type="molecule type" value="Genomic_DNA"/>
</dbReference>
<comment type="pathway">
    <text evidence="1 10">Amino-acid biosynthesis; L-histidine biosynthesis; L-histidine from 5-phospho-alpha-D-ribose 1-diphosphate: step 5/9.</text>
</comment>
<dbReference type="PROSITE" id="PS51273">
    <property type="entry name" value="GATASE_TYPE_1"/>
    <property type="match status" value="1"/>
</dbReference>
<keyword evidence="6 10" id="KW-0368">Histidine biosynthesis</keyword>
<keyword evidence="7 10" id="KW-0456">Lyase</keyword>
<dbReference type="Proteomes" id="UP000316008">
    <property type="component" value="Unassembled WGS sequence"/>
</dbReference>
<evidence type="ECO:0000259" key="12">
    <source>
        <dbReference type="Pfam" id="PF00117"/>
    </source>
</evidence>
<dbReference type="RefSeq" id="WP_144331341.1">
    <property type="nucleotide sequence ID" value="NZ_VLPL01000001.1"/>
</dbReference>
<dbReference type="Pfam" id="PF00117">
    <property type="entry name" value="GATase"/>
    <property type="match status" value="1"/>
</dbReference>
<sequence length="212" mass="23641">MKIAVIDYGAGNLFSVQQALKRLGKEVILTRDEAEIRSATHVIFPGVGHAKSAMKQLKDHGLDKVIPTLAQPVLGICLGMQLMCGWNEEGKLDGLGIFQVRIESIQFQFTNLPIRQFGKWQTGSFEGKSREMRSNYPVPHMGWNDVQIDGKAETFYFVHSYAAEICEDTWGIASYPVPFSAALKKDNFYGVQFHPEKSGSAGEQLLNQFLAL</sequence>
<dbReference type="CDD" id="cd01748">
    <property type="entry name" value="GATase1_IGP_Synthase"/>
    <property type="match status" value="1"/>
</dbReference>
<dbReference type="InterPro" id="IPR017926">
    <property type="entry name" value="GATASE"/>
</dbReference>
<dbReference type="GO" id="GO:0004359">
    <property type="term" value="F:glutaminase activity"/>
    <property type="evidence" value="ECO:0007669"/>
    <property type="project" value="UniProtKB-EC"/>
</dbReference>
<reference evidence="13 14" key="1">
    <citation type="submission" date="2019-07" db="EMBL/GenBank/DDBJ databases">
        <authorList>
            <person name="Huq M.A."/>
        </authorList>
    </citation>
    <scope>NUCLEOTIDE SEQUENCE [LARGE SCALE GENOMIC DNA]</scope>
    <source>
        <strain evidence="13 14">MAH-3</strain>
    </source>
</reference>
<keyword evidence="14" id="KW-1185">Reference proteome</keyword>
<evidence type="ECO:0000256" key="1">
    <source>
        <dbReference type="ARBA" id="ARBA00005091"/>
    </source>
</evidence>
<comment type="catalytic activity">
    <reaction evidence="8 10">
        <text>5-[(5-phospho-1-deoxy-D-ribulos-1-ylimino)methylamino]-1-(5-phospho-beta-D-ribosyl)imidazole-4-carboxamide + L-glutamine = D-erythro-1-(imidazol-4-yl)glycerol 3-phosphate + 5-amino-1-(5-phospho-beta-D-ribosyl)imidazole-4-carboxamide + L-glutamate + H(+)</text>
        <dbReference type="Rhea" id="RHEA:24793"/>
        <dbReference type="ChEBI" id="CHEBI:15378"/>
        <dbReference type="ChEBI" id="CHEBI:29985"/>
        <dbReference type="ChEBI" id="CHEBI:58278"/>
        <dbReference type="ChEBI" id="CHEBI:58359"/>
        <dbReference type="ChEBI" id="CHEBI:58475"/>
        <dbReference type="ChEBI" id="CHEBI:58525"/>
        <dbReference type="EC" id="4.3.2.10"/>
    </reaction>
</comment>
<keyword evidence="3 10" id="KW-0028">Amino-acid biosynthesis</keyword>
<feature type="active site" evidence="10 11">
    <location>
        <position position="194"/>
    </location>
</feature>
<dbReference type="PANTHER" id="PTHR42701">
    <property type="entry name" value="IMIDAZOLE GLYCEROL PHOSPHATE SYNTHASE SUBUNIT HISH"/>
    <property type="match status" value="1"/>
</dbReference>
<dbReference type="SUPFAM" id="SSF52317">
    <property type="entry name" value="Class I glutamine amidotransferase-like"/>
    <property type="match status" value="1"/>
</dbReference>